<feature type="transmembrane region" description="Helical" evidence="2">
    <location>
        <begin position="685"/>
        <end position="705"/>
    </location>
</feature>
<sequence>MRESEVHTLSAQARHRAVILLVATAVVVPAVALALHQVELGSNLADIVAVILALLALVVSRRQRSASKAELRERLHTEMESVLYRDAQVHGLLRPELLPMRLLDRDGNDVWRDADGPVWTASEFQSHATGLVTGGTPGRMIVYGPPYGGKSTMALMMALGLLSEGRLPLLLNGSSWDPVRDSFADWFDKEVSSVLGPAYEYEGNLYHVLGHETHTVVIIDDFDALAAHAEQAVKWLEQDALHNRPLVLFARSGTIDPSVLPAGYAVRTLAPPKPDLLRKHLRQLVGKPAADGKWRPVLSRINRRQDNDVTALLSVPLFLSLARQVCGDPGSGLDPGRLVALVDEHGRISAEDLLLDEHVAMATSTAPYPGLRLGLDTPRGRWWLHNLAVMLRERKDRRLAWWELHTAIPAVVPMLATALVLLPAYQLALVMPLGLTRGLAIGLTAGVIMGLLRGVAPDARSIAVAGLTATAGVLGIGLFSLTPAQAAGDAVELGTAFTLTLACRPLLIRRRVLRLPLPGGRAWDVAGRVVATGAVALVACGSALACVVADGLGAEHKLGGGFWPILVSMATGVGIATMAGRMMAVDLSAPPVPCRLAPRVRGLLGSPLPYLLKAFPPVVLIGVMAGLTGIWRVNGMAYGVQIMIVFGLVLGVPIALVVGTVNWLTQPLPGEPAAAARTIRRGDRWAALGCVTAVALVAAAGIMVLRGPGHSLIKTVEEESGNFSVQPWQGILFGLTLGVVLASLHTAWPAVTVGQLWLAARGKLPWRTVTFLEELHTRRLLRRTGPYYQFTYDRLADVLLRCVDTGADPYDHRTVRLLVAGSPRDRRTHDGGERMARDGGAGR</sequence>
<feature type="transmembrane region" description="Helical" evidence="2">
    <location>
        <begin position="490"/>
        <end position="508"/>
    </location>
</feature>
<feature type="transmembrane region" description="Helical" evidence="2">
    <location>
        <begin position="637"/>
        <end position="664"/>
    </location>
</feature>
<feature type="transmembrane region" description="Helical" evidence="2">
    <location>
        <begin position="529"/>
        <end position="550"/>
    </location>
</feature>
<keyword evidence="2" id="KW-0472">Membrane</keyword>
<feature type="transmembrane region" description="Helical" evidence="2">
    <location>
        <begin position="562"/>
        <end position="589"/>
    </location>
</feature>
<feature type="transmembrane region" description="Helical" evidence="2">
    <location>
        <begin position="44"/>
        <end position="60"/>
    </location>
</feature>
<proteinExistence type="predicted"/>
<feature type="transmembrane region" description="Helical" evidence="2">
    <location>
        <begin position="731"/>
        <end position="758"/>
    </location>
</feature>
<protein>
    <recommendedName>
        <fullName evidence="5">NACHT domain-containing protein</fullName>
    </recommendedName>
</protein>
<feature type="transmembrane region" description="Helical" evidence="2">
    <location>
        <begin position="610"/>
        <end position="631"/>
    </location>
</feature>
<keyword evidence="2" id="KW-0812">Transmembrane</keyword>
<evidence type="ECO:0000313" key="3">
    <source>
        <dbReference type="EMBL" id="SET15486.1"/>
    </source>
</evidence>
<keyword evidence="2" id="KW-1133">Transmembrane helix</keyword>
<name>A0A1I0C8P6_9ACTN</name>
<evidence type="ECO:0000313" key="4">
    <source>
        <dbReference type="Proteomes" id="UP000199361"/>
    </source>
</evidence>
<evidence type="ECO:0000256" key="1">
    <source>
        <dbReference type="SAM" id="MobiDB-lite"/>
    </source>
</evidence>
<evidence type="ECO:0008006" key="5">
    <source>
        <dbReference type="Google" id="ProtNLM"/>
    </source>
</evidence>
<dbReference type="SUPFAM" id="SSF52540">
    <property type="entry name" value="P-loop containing nucleoside triphosphate hydrolases"/>
    <property type="match status" value="1"/>
</dbReference>
<dbReference type="InterPro" id="IPR027417">
    <property type="entry name" value="P-loop_NTPase"/>
</dbReference>
<dbReference type="AlphaFoldDB" id="A0A1I0C8P6"/>
<dbReference type="STRING" id="568860.SAMN05421811_102211"/>
<keyword evidence="4" id="KW-1185">Reference proteome</keyword>
<organism evidence="3 4">
    <name type="scientific">Nonomuraea wenchangensis</name>
    <dbReference type="NCBI Taxonomy" id="568860"/>
    <lineage>
        <taxon>Bacteria</taxon>
        <taxon>Bacillati</taxon>
        <taxon>Actinomycetota</taxon>
        <taxon>Actinomycetes</taxon>
        <taxon>Streptosporangiales</taxon>
        <taxon>Streptosporangiaceae</taxon>
        <taxon>Nonomuraea</taxon>
    </lineage>
</organism>
<accession>A0A1I0C8P6</accession>
<feature type="transmembrane region" description="Helical" evidence="2">
    <location>
        <begin position="428"/>
        <end position="452"/>
    </location>
</feature>
<evidence type="ECO:0000256" key="2">
    <source>
        <dbReference type="SAM" id="Phobius"/>
    </source>
</evidence>
<dbReference type="Proteomes" id="UP000199361">
    <property type="component" value="Unassembled WGS sequence"/>
</dbReference>
<gene>
    <name evidence="3" type="ORF">SAMN05421811_102211</name>
</gene>
<feature type="region of interest" description="Disordered" evidence="1">
    <location>
        <begin position="822"/>
        <end position="843"/>
    </location>
</feature>
<feature type="transmembrane region" description="Helical" evidence="2">
    <location>
        <begin position="399"/>
        <end position="422"/>
    </location>
</feature>
<feature type="compositionally biased region" description="Basic and acidic residues" evidence="1">
    <location>
        <begin position="823"/>
        <end position="837"/>
    </location>
</feature>
<dbReference type="EMBL" id="FOHX01000002">
    <property type="protein sequence ID" value="SET15486.1"/>
    <property type="molecule type" value="Genomic_DNA"/>
</dbReference>
<reference evidence="3 4" key="1">
    <citation type="submission" date="2016-10" db="EMBL/GenBank/DDBJ databases">
        <authorList>
            <person name="de Groot N.N."/>
        </authorList>
    </citation>
    <scope>NUCLEOTIDE SEQUENCE [LARGE SCALE GENOMIC DNA]</scope>
    <source>
        <strain evidence="3 4">CGMCC 4.5598</strain>
    </source>
</reference>
<feature type="transmembrane region" description="Helical" evidence="2">
    <location>
        <begin position="464"/>
        <end position="484"/>
    </location>
</feature>